<dbReference type="InterPro" id="IPR002781">
    <property type="entry name" value="TM_pro_TauE-like"/>
</dbReference>
<name>A0A6C0L0M8_9ZZZZ</name>
<dbReference type="PANTHER" id="PTHR43701">
    <property type="entry name" value="MEMBRANE TRANSPORTER PROTEIN MJ0441-RELATED"/>
    <property type="match status" value="1"/>
</dbReference>
<feature type="transmembrane region" description="Helical" evidence="5">
    <location>
        <begin position="12"/>
        <end position="36"/>
    </location>
</feature>
<evidence type="ECO:0008006" key="7">
    <source>
        <dbReference type="Google" id="ProtNLM"/>
    </source>
</evidence>
<feature type="transmembrane region" description="Helical" evidence="5">
    <location>
        <begin position="75"/>
        <end position="95"/>
    </location>
</feature>
<keyword evidence="3 5" id="KW-1133">Transmembrane helix</keyword>
<feature type="transmembrane region" description="Helical" evidence="5">
    <location>
        <begin position="48"/>
        <end position="68"/>
    </location>
</feature>
<dbReference type="InterPro" id="IPR051598">
    <property type="entry name" value="TSUP/Inactive_protease-like"/>
</dbReference>
<comment type="subcellular location">
    <subcellularLocation>
        <location evidence="1">Membrane</location>
        <topology evidence="1">Multi-pass membrane protein</topology>
    </subcellularLocation>
</comment>
<dbReference type="Pfam" id="PF01925">
    <property type="entry name" value="TauE"/>
    <property type="match status" value="1"/>
</dbReference>
<keyword evidence="4 5" id="KW-0472">Membrane</keyword>
<evidence type="ECO:0000256" key="1">
    <source>
        <dbReference type="ARBA" id="ARBA00004141"/>
    </source>
</evidence>
<organism evidence="6">
    <name type="scientific">viral metagenome</name>
    <dbReference type="NCBI Taxonomy" id="1070528"/>
    <lineage>
        <taxon>unclassified sequences</taxon>
        <taxon>metagenomes</taxon>
        <taxon>organismal metagenomes</taxon>
    </lineage>
</organism>
<dbReference type="EMBL" id="MN741020">
    <property type="protein sequence ID" value="QHU22976.1"/>
    <property type="molecule type" value="Genomic_DNA"/>
</dbReference>
<evidence type="ECO:0000256" key="3">
    <source>
        <dbReference type="ARBA" id="ARBA00022989"/>
    </source>
</evidence>
<evidence type="ECO:0000256" key="5">
    <source>
        <dbReference type="SAM" id="Phobius"/>
    </source>
</evidence>
<evidence type="ECO:0000313" key="6">
    <source>
        <dbReference type="EMBL" id="QHU22976.1"/>
    </source>
</evidence>
<dbReference type="PANTHER" id="PTHR43701:SF2">
    <property type="entry name" value="MEMBRANE TRANSPORTER PROTEIN YJNA-RELATED"/>
    <property type="match status" value="1"/>
</dbReference>
<dbReference type="GO" id="GO:0016020">
    <property type="term" value="C:membrane"/>
    <property type="evidence" value="ECO:0007669"/>
    <property type="project" value="UniProtKB-SubCell"/>
</dbReference>
<reference evidence="6" key="1">
    <citation type="journal article" date="2020" name="Nature">
        <title>Giant virus diversity and host interactions through global metagenomics.</title>
        <authorList>
            <person name="Schulz F."/>
            <person name="Roux S."/>
            <person name="Paez-Espino D."/>
            <person name="Jungbluth S."/>
            <person name="Walsh D.A."/>
            <person name="Denef V.J."/>
            <person name="McMahon K.D."/>
            <person name="Konstantinidis K.T."/>
            <person name="Eloe-Fadrosh E.A."/>
            <person name="Kyrpides N.C."/>
            <person name="Woyke T."/>
        </authorList>
    </citation>
    <scope>NUCLEOTIDE SEQUENCE</scope>
    <source>
        <strain evidence="6">GVMAG-S-ERX555907-63</strain>
    </source>
</reference>
<evidence type="ECO:0000256" key="4">
    <source>
        <dbReference type="ARBA" id="ARBA00023136"/>
    </source>
</evidence>
<evidence type="ECO:0000256" key="2">
    <source>
        <dbReference type="ARBA" id="ARBA00022692"/>
    </source>
</evidence>
<keyword evidence="2 5" id="KW-0812">Transmembrane</keyword>
<sequence>MKHQHNMYDLFGLTVTGIISGLFAGFVGAGAEILIVPLLTLFSIFDSIKLRIGTSLFMLLPPIGIFAVREFYKKGFVDITYAIYLAVVFTLFSYLSSLYSVNIDDSIINIIFSVFTIIAGIYMLITH</sequence>
<feature type="transmembrane region" description="Helical" evidence="5">
    <location>
        <begin position="107"/>
        <end position="125"/>
    </location>
</feature>
<dbReference type="AlphaFoldDB" id="A0A6C0L0M8"/>
<proteinExistence type="predicted"/>
<accession>A0A6C0L0M8</accession>
<protein>
    <recommendedName>
        <fullName evidence="7">Membrane transporter protein</fullName>
    </recommendedName>
</protein>